<proteinExistence type="predicted"/>
<dbReference type="Proteomes" id="UP000198417">
    <property type="component" value="Unassembled WGS sequence"/>
</dbReference>
<reference evidence="1 2" key="1">
    <citation type="submission" date="2017-06" db="EMBL/GenBank/DDBJ databases">
        <authorList>
            <person name="Kim H.J."/>
            <person name="Triplett B.A."/>
        </authorList>
    </citation>
    <scope>NUCLEOTIDE SEQUENCE [LARGE SCALE GENOMIC DNA]</scope>
    <source>
        <strain evidence="1 2">DSM 29052</strain>
    </source>
</reference>
<keyword evidence="2" id="KW-1185">Reference proteome</keyword>
<sequence>MAAEAVLATVLESVVGVGFRVLISKIIRDSQGASDREIIMRVLSAVEQQGHAIGSLQVRVASIENDVRRLSSLRTGFESNVTKFCTKCGGLPGTVEPRCPASTRSGTHRWSDEAGDSFCTKCGRLPGITEARCPASSRSGDHRWSTGASGQFCSKCGGIPGTVAARCPASSRSGDHRWQTT</sequence>
<name>A0A238WFU4_9RHOB</name>
<dbReference type="EMBL" id="FZNN01000005">
    <property type="protein sequence ID" value="SNR45211.1"/>
    <property type="molecule type" value="Genomic_DNA"/>
</dbReference>
<gene>
    <name evidence="1" type="ORF">SAMN06265370_105180</name>
</gene>
<evidence type="ECO:0000313" key="2">
    <source>
        <dbReference type="Proteomes" id="UP000198417"/>
    </source>
</evidence>
<organism evidence="1 2">
    <name type="scientific">Puniceibacterium sediminis</name>
    <dbReference type="NCBI Taxonomy" id="1608407"/>
    <lineage>
        <taxon>Bacteria</taxon>
        <taxon>Pseudomonadati</taxon>
        <taxon>Pseudomonadota</taxon>
        <taxon>Alphaproteobacteria</taxon>
        <taxon>Rhodobacterales</taxon>
        <taxon>Paracoccaceae</taxon>
        <taxon>Puniceibacterium</taxon>
    </lineage>
</organism>
<accession>A0A238WFU4</accession>
<evidence type="ECO:0000313" key="1">
    <source>
        <dbReference type="EMBL" id="SNR45211.1"/>
    </source>
</evidence>
<protein>
    <submittedName>
        <fullName evidence="1">Uncharacterized protein</fullName>
    </submittedName>
</protein>
<dbReference type="AlphaFoldDB" id="A0A238WFU4"/>